<name>A0A3D9UQQ7_9MICO</name>
<organism evidence="1 2">
    <name type="scientific">Calidifontibacter indicus</name>
    <dbReference type="NCBI Taxonomy" id="419650"/>
    <lineage>
        <taxon>Bacteria</taxon>
        <taxon>Bacillati</taxon>
        <taxon>Actinomycetota</taxon>
        <taxon>Actinomycetes</taxon>
        <taxon>Micrococcales</taxon>
        <taxon>Dermacoccaceae</taxon>
        <taxon>Calidifontibacter</taxon>
    </lineage>
</organism>
<evidence type="ECO:0008006" key="3">
    <source>
        <dbReference type="Google" id="ProtNLM"/>
    </source>
</evidence>
<dbReference type="SUPFAM" id="SSF82171">
    <property type="entry name" value="DPP6 N-terminal domain-like"/>
    <property type="match status" value="1"/>
</dbReference>
<dbReference type="Proteomes" id="UP000256253">
    <property type="component" value="Unassembled WGS sequence"/>
</dbReference>
<proteinExistence type="predicted"/>
<protein>
    <recommendedName>
        <fullName evidence="3">WD40 repeat protein</fullName>
    </recommendedName>
</protein>
<dbReference type="AlphaFoldDB" id="A0A3D9UQQ7"/>
<sequence length="336" mass="35922">MIGLFRSGVRPAGSRLAAGIAVGLAVSSALVGCNAPSKTSTPDPTVTGDAPRIMFRHTGLDDHYGTVAIVSLSAPHGARTFTDLACDRVDATRTRVSCLQTVRGATTSYRWVETDNSWHQIQQVPLGGVPNRTRLSPDGKLVASTVFVTGHSYQQTAFSTVTEIRDVGGNSHGNLETFTLVIDGRTSTATDRNIWGVTFAADDRTFFATAATGGRTYLVKGDLQTKTLTSIRTNAECPSLSPNGRKVAYKVVVSDDGTAKHWTPAVLDLASGRQTVLTGEPRSVDDQIEWLDHTTILYGLPRADLAGVDDVWALSVDAQSSPRLLIENAWSPAVVR</sequence>
<dbReference type="PROSITE" id="PS51257">
    <property type="entry name" value="PROKAR_LIPOPROTEIN"/>
    <property type="match status" value="1"/>
</dbReference>
<evidence type="ECO:0000313" key="1">
    <source>
        <dbReference type="EMBL" id="REF31647.1"/>
    </source>
</evidence>
<gene>
    <name evidence="1" type="ORF">DFJ65_2719</name>
</gene>
<evidence type="ECO:0000313" key="2">
    <source>
        <dbReference type="Proteomes" id="UP000256253"/>
    </source>
</evidence>
<keyword evidence="2" id="KW-1185">Reference proteome</keyword>
<dbReference type="Gene3D" id="2.120.10.30">
    <property type="entry name" value="TolB, C-terminal domain"/>
    <property type="match status" value="1"/>
</dbReference>
<dbReference type="InterPro" id="IPR011042">
    <property type="entry name" value="6-blade_b-propeller_TolB-like"/>
</dbReference>
<comment type="caution">
    <text evidence="1">The sequence shown here is derived from an EMBL/GenBank/DDBJ whole genome shotgun (WGS) entry which is preliminary data.</text>
</comment>
<reference evidence="1 2" key="1">
    <citation type="submission" date="2018-08" db="EMBL/GenBank/DDBJ databases">
        <title>Sequencing the genomes of 1000 actinobacteria strains.</title>
        <authorList>
            <person name="Klenk H.-P."/>
        </authorList>
    </citation>
    <scope>NUCLEOTIDE SEQUENCE [LARGE SCALE GENOMIC DNA]</scope>
    <source>
        <strain evidence="1 2">DSM 22967</strain>
    </source>
</reference>
<accession>A0A3D9UQQ7</accession>
<dbReference type="EMBL" id="QTUA01000001">
    <property type="protein sequence ID" value="REF31647.1"/>
    <property type="molecule type" value="Genomic_DNA"/>
</dbReference>